<sequence length="224" mass="26160">MSSELEKVTEDIDRAVHLLDLLKSRYFFLRAKYDIDLNSQAAYGSKDTQSENQYSSNDLQSFIMLELHLLEYACTYGIYSMNMYATRLKTNLNYSDKDHYFLKLLKDHLRSLIETNSNIKNLSIDSYDSFTSYINSFKVYANVLNSVNESNITLLNETDTNKKKNKLMKKISKINLMSNIITLFVSDFISDYRTEEGKAALNMCLKYKTPRSIEYYTKKCNLNK</sequence>
<name>A0A2S2NCZ0_SCHGA</name>
<protein>
    <submittedName>
        <fullName evidence="1">Uncharacterized protein</fullName>
    </submittedName>
</protein>
<proteinExistence type="predicted"/>
<reference evidence="1" key="1">
    <citation type="submission" date="2018-04" db="EMBL/GenBank/DDBJ databases">
        <title>Transcriptome of Schizaphis graminum biotype I.</title>
        <authorList>
            <person name="Scully E.D."/>
            <person name="Geib S.M."/>
            <person name="Palmer N.A."/>
            <person name="Koch K."/>
            <person name="Bradshaw J."/>
            <person name="Heng-Moss T."/>
            <person name="Sarath G."/>
        </authorList>
    </citation>
    <scope>NUCLEOTIDE SEQUENCE</scope>
</reference>
<accession>A0A2S2NCZ0</accession>
<gene>
    <name evidence="1" type="ORF">g.114245</name>
</gene>
<evidence type="ECO:0000313" key="1">
    <source>
        <dbReference type="EMBL" id="MBY14822.1"/>
    </source>
</evidence>
<organism evidence="1">
    <name type="scientific">Schizaphis graminum</name>
    <name type="common">Green bug aphid</name>
    <dbReference type="NCBI Taxonomy" id="13262"/>
    <lineage>
        <taxon>Eukaryota</taxon>
        <taxon>Metazoa</taxon>
        <taxon>Ecdysozoa</taxon>
        <taxon>Arthropoda</taxon>
        <taxon>Hexapoda</taxon>
        <taxon>Insecta</taxon>
        <taxon>Pterygota</taxon>
        <taxon>Neoptera</taxon>
        <taxon>Paraneoptera</taxon>
        <taxon>Hemiptera</taxon>
        <taxon>Sternorrhyncha</taxon>
        <taxon>Aphidomorpha</taxon>
        <taxon>Aphidoidea</taxon>
        <taxon>Aphididae</taxon>
        <taxon>Aphidini</taxon>
        <taxon>Schizaphis</taxon>
    </lineage>
</organism>
<dbReference type="AlphaFoldDB" id="A0A2S2NCZ0"/>
<dbReference type="EMBL" id="GGMR01002203">
    <property type="protein sequence ID" value="MBY14822.1"/>
    <property type="molecule type" value="Transcribed_RNA"/>
</dbReference>